<evidence type="ECO:0000313" key="2">
    <source>
        <dbReference type="Proteomes" id="UP001374584"/>
    </source>
</evidence>
<proteinExistence type="predicted"/>
<gene>
    <name evidence="1" type="ORF">VNO80_13017</name>
</gene>
<accession>A0AAN9N0D4</accession>
<organism evidence="1 2">
    <name type="scientific">Phaseolus coccineus</name>
    <name type="common">Scarlet runner bean</name>
    <name type="synonym">Phaseolus multiflorus</name>
    <dbReference type="NCBI Taxonomy" id="3886"/>
    <lineage>
        <taxon>Eukaryota</taxon>
        <taxon>Viridiplantae</taxon>
        <taxon>Streptophyta</taxon>
        <taxon>Embryophyta</taxon>
        <taxon>Tracheophyta</taxon>
        <taxon>Spermatophyta</taxon>
        <taxon>Magnoliopsida</taxon>
        <taxon>eudicotyledons</taxon>
        <taxon>Gunneridae</taxon>
        <taxon>Pentapetalae</taxon>
        <taxon>rosids</taxon>
        <taxon>fabids</taxon>
        <taxon>Fabales</taxon>
        <taxon>Fabaceae</taxon>
        <taxon>Papilionoideae</taxon>
        <taxon>50 kb inversion clade</taxon>
        <taxon>NPAAA clade</taxon>
        <taxon>indigoferoid/millettioid clade</taxon>
        <taxon>Phaseoleae</taxon>
        <taxon>Phaseolus</taxon>
    </lineage>
</organism>
<keyword evidence="2" id="KW-1185">Reference proteome</keyword>
<protein>
    <submittedName>
        <fullName evidence="1">Uncharacterized protein</fullName>
    </submittedName>
</protein>
<sequence>MLLVSPNRFLVSVNQRHQEREEPLLSVRPVSSFMQFPRPSITRASSQHAHSERKKRSSWIIFLNQNVYKLIPIHSVKVSTAFSRPSTERCTMLIGIGKDLLVHVLEGNIHGNQNVFLPRAWYGFVLGVV</sequence>
<comment type="caution">
    <text evidence="1">The sequence shown here is derived from an EMBL/GenBank/DDBJ whole genome shotgun (WGS) entry which is preliminary data.</text>
</comment>
<dbReference type="AlphaFoldDB" id="A0AAN9N0D4"/>
<reference evidence="1 2" key="1">
    <citation type="submission" date="2024-01" db="EMBL/GenBank/DDBJ databases">
        <title>The genomes of 5 underutilized Papilionoideae crops provide insights into root nodulation and disease resistanc.</title>
        <authorList>
            <person name="Jiang F."/>
        </authorList>
    </citation>
    <scope>NUCLEOTIDE SEQUENCE [LARGE SCALE GENOMIC DNA]</scope>
    <source>
        <strain evidence="1">JINMINGXINNONG_FW02</strain>
        <tissue evidence="1">Leaves</tissue>
    </source>
</reference>
<dbReference type="Proteomes" id="UP001374584">
    <property type="component" value="Unassembled WGS sequence"/>
</dbReference>
<dbReference type="EMBL" id="JAYMYR010000005">
    <property type="protein sequence ID" value="KAK7364395.1"/>
    <property type="molecule type" value="Genomic_DNA"/>
</dbReference>
<name>A0AAN9N0D4_PHACN</name>
<evidence type="ECO:0000313" key="1">
    <source>
        <dbReference type="EMBL" id="KAK7364395.1"/>
    </source>
</evidence>